<keyword evidence="4" id="KW-0964">Secreted</keyword>
<evidence type="ECO:0000256" key="2">
    <source>
        <dbReference type="ARBA" id="ARBA00022801"/>
    </source>
</evidence>
<dbReference type="PROSITE" id="PS51764">
    <property type="entry name" value="GH26"/>
    <property type="match status" value="1"/>
</dbReference>
<evidence type="ECO:0000313" key="10">
    <source>
        <dbReference type="EMBL" id="SFB84491.1"/>
    </source>
</evidence>
<name>A0A1I1EBJ6_9FLAO</name>
<dbReference type="PROSITE" id="PS51257">
    <property type="entry name" value="PROKAR_LIPOPROTEIN"/>
    <property type="match status" value="1"/>
</dbReference>
<gene>
    <name evidence="10" type="ORF">SAMN04487907_101886</name>
</gene>
<feature type="binding site" evidence="6">
    <location>
        <position position="196"/>
    </location>
    <ligand>
        <name>substrate</name>
    </ligand>
</feature>
<evidence type="ECO:0000256" key="8">
    <source>
        <dbReference type="PROSITE-ProRule" id="PRU01100"/>
    </source>
</evidence>
<evidence type="ECO:0000256" key="7">
    <source>
        <dbReference type="PIRSR" id="PIRSR018168-3"/>
    </source>
</evidence>
<dbReference type="PIRSF" id="PIRSF018168">
    <property type="entry name" value="Mannan-1_4-beta-mannosidase"/>
    <property type="match status" value="1"/>
</dbReference>
<comment type="similarity">
    <text evidence="1 4 8">Belongs to the glycosyl hydrolase 26 family.</text>
</comment>
<dbReference type="GO" id="GO:0005576">
    <property type="term" value="C:extracellular region"/>
    <property type="evidence" value="ECO:0007669"/>
    <property type="project" value="UniProtKB-SubCell"/>
</dbReference>
<feature type="active site" description="Proton donor" evidence="5 8">
    <location>
        <position position="191"/>
    </location>
</feature>
<dbReference type="PANTHER" id="PTHR40079">
    <property type="entry name" value="MANNAN ENDO-1,4-BETA-MANNOSIDASE E-RELATED"/>
    <property type="match status" value="1"/>
</dbReference>
<dbReference type="Pfam" id="PF02156">
    <property type="entry name" value="Glyco_hydro_26"/>
    <property type="match status" value="1"/>
</dbReference>
<dbReference type="Gene3D" id="3.20.20.80">
    <property type="entry name" value="Glycosidases"/>
    <property type="match status" value="1"/>
</dbReference>
<reference evidence="11" key="1">
    <citation type="submission" date="2016-10" db="EMBL/GenBank/DDBJ databases">
        <authorList>
            <person name="Varghese N."/>
            <person name="Submissions S."/>
        </authorList>
    </citation>
    <scope>NUCLEOTIDE SEQUENCE [LARGE SCALE GENOMIC DNA]</scope>
    <source>
        <strain evidence="11">DSM 24499</strain>
    </source>
</reference>
<dbReference type="SUPFAM" id="SSF51445">
    <property type="entry name" value="(Trans)glycosidases"/>
    <property type="match status" value="1"/>
</dbReference>
<keyword evidence="2 4" id="KW-0378">Hydrolase</keyword>
<dbReference type="PANTHER" id="PTHR40079:SF4">
    <property type="entry name" value="GH26 DOMAIN-CONTAINING PROTEIN-RELATED"/>
    <property type="match status" value="1"/>
</dbReference>
<evidence type="ECO:0000256" key="5">
    <source>
        <dbReference type="PIRSR" id="PIRSR018168-1"/>
    </source>
</evidence>
<evidence type="ECO:0000256" key="4">
    <source>
        <dbReference type="PIRNR" id="PIRNR018168"/>
    </source>
</evidence>
<protein>
    <recommendedName>
        <fullName evidence="4">Mannan endo-1,4-beta-mannosidase</fullName>
        <ecNumber evidence="4">3.2.1.78</ecNumber>
    </recommendedName>
</protein>
<evidence type="ECO:0000256" key="1">
    <source>
        <dbReference type="ARBA" id="ARBA00007754"/>
    </source>
</evidence>
<dbReference type="InterPro" id="IPR017853">
    <property type="entry name" value="GH"/>
</dbReference>
<comment type="catalytic activity">
    <reaction evidence="4">
        <text>Random hydrolysis of (1-&gt;4)-beta-D-mannosidic linkages in mannans, galactomannans and glucomannans.</text>
        <dbReference type="EC" id="3.2.1.78"/>
    </reaction>
</comment>
<dbReference type="RefSeq" id="WP_092540137.1">
    <property type="nucleotide sequence ID" value="NZ_FOKV01000001.1"/>
</dbReference>
<keyword evidence="11" id="KW-1185">Reference proteome</keyword>
<keyword evidence="3 4" id="KW-0326">Glycosidase</keyword>
<evidence type="ECO:0000313" key="11">
    <source>
        <dbReference type="Proteomes" id="UP000199438"/>
    </source>
</evidence>
<feature type="domain" description="GH26" evidence="9">
    <location>
        <begin position="33"/>
        <end position="361"/>
    </location>
</feature>
<dbReference type="STRING" id="1334022.SAMN04487907_101886"/>
<evidence type="ECO:0000259" key="9">
    <source>
        <dbReference type="PROSITE" id="PS51764"/>
    </source>
</evidence>
<comment type="subcellular location">
    <subcellularLocation>
        <location evidence="4">Secreted</location>
    </subcellularLocation>
</comment>
<dbReference type="AlphaFoldDB" id="A0A1I1EBJ6"/>
<accession>A0A1I1EBJ6</accession>
<feature type="site" description="Plays an important role in maintaining the position of the catalytic nucleophile" evidence="7">
    <location>
        <position position="190"/>
    </location>
</feature>
<evidence type="ECO:0000256" key="3">
    <source>
        <dbReference type="ARBA" id="ARBA00023295"/>
    </source>
</evidence>
<dbReference type="GO" id="GO:0016985">
    <property type="term" value="F:mannan endo-1,4-beta-mannosidase activity"/>
    <property type="evidence" value="ECO:0007669"/>
    <property type="project" value="UniProtKB-UniRule"/>
</dbReference>
<sequence>MKDFVKVVIIFSMLSLSCSLSRPIKVMEGKKYKSNSTLQKRLVNIADTGFAFGQQDGTAYGVNWYLNDGSNTLNSDIKKVSGELPAMIGFDLGHLEHGGIYNLDTVSFALIKQQTIEVDQLGGIISFSWHADNPVSQGSSWDTTPAVHKILYDKKINAKFNLWIERLSRFFKSLKDENNQSISVIFRPFHEMNGSWFWWGRGNCTNEDYVKLWQYTIERLRQHGVNNILTSFSPNTMNDIKDFEDFYPGDDYVDVLGVDIYNHNGNQNFIKSVEDNLSILRAKGEKSNKPFALTETGNVNMGKDSRWWTEILYPVLEDSGISWVLVWRNARKDHYFATFPNENSSEDFKTFVNKSQVLMLPDLRSKKL</sequence>
<dbReference type="InterPro" id="IPR022790">
    <property type="entry name" value="GH26_dom"/>
</dbReference>
<evidence type="ECO:0000256" key="6">
    <source>
        <dbReference type="PIRSR" id="PIRSR018168-2"/>
    </source>
</evidence>
<dbReference type="PRINTS" id="PR00739">
    <property type="entry name" value="GLHYDRLASE26"/>
</dbReference>
<organism evidence="10 11">
    <name type="scientific">Zunongwangia mangrovi</name>
    <dbReference type="NCBI Taxonomy" id="1334022"/>
    <lineage>
        <taxon>Bacteria</taxon>
        <taxon>Pseudomonadati</taxon>
        <taxon>Bacteroidota</taxon>
        <taxon>Flavobacteriia</taxon>
        <taxon>Flavobacteriales</taxon>
        <taxon>Flavobacteriaceae</taxon>
        <taxon>Zunongwangia</taxon>
    </lineage>
</organism>
<dbReference type="Proteomes" id="UP000199438">
    <property type="component" value="Unassembled WGS sequence"/>
</dbReference>
<dbReference type="EC" id="3.2.1.78" evidence="4"/>
<dbReference type="InterPro" id="IPR016714">
    <property type="entry name" value="MANB/E"/>
</dbReference>
<dbReference type="OrthoDB" id="9816550at2"/>
<feature type="binding site" evidence="6">
    <location>
        <position position="261"/>
    </location>
    <ligand>
        <name>substrate</name>
    </ligand>
</feature>
<keyword evidence="4" id="KW-0119">Carbohydrate metabolism</keyword>
<feature type="active site" description="Nucleophile" evidence="5 8">
    <location>
        <position position="295"/>
    </location>
</feature>
<proteinExistence type="inferred from homology"/>
<dbReference type="EMBL" id="FOKV01000001">
    <property type="protein sequence ID" value="SFB84491.1"/>
    <property type="molecule type" value="Genomic_DNA"/>
</dbReference>
<dbReference type="GO" id="GO:0006080">
    <property type="term" value="P:substituted mannan metabolic process"/>
    <property type="evidence" value="ECO:0007669"/>
    <property type="project" value="UniProtKB-UniRule"/>
</dbReference>
<feature type="binding site" evidence="6">
    <location>
        <position position="130"/>
    </location>
    <ligand>
        <name>substrate</name>
    </ligand>
</feature>
<dbReference type="InterPro" id="IPR000805">
    <property type="entry name" value="Glyco_hydro_26"/>
</dbReference>